<dbReference type="PANTHER" id="PTHR45138:SF9">
    <property type="entry name" value="DIGUANYLATE CYCLASE DGCM-RELATED"/>
    <property type="match status" value="1"/>
</dbReference>
<dbReference type="Proteomes" id="UP000323142">
    <property type="component" value="Unassembled WGS sequence"/>
</dbReference>
<keyword evidence="3" id="KW-0175">Coiled coil</keyword>
<dbReference type="InterPro" id="IPR000160">
    <property type="entry name" value="GGDEF_dom"/>
</dbReference>
<feature type="domain" description="GGDEF" evidence="5">
    <location>
        <begin position="78"/>
        <end position="212"/>
    </location>
</feature>
<dbReference type="NCBIfam" id="TIGR00254">
    <property type="entry name" value="GGDEF"/>
    <property type="match status" value="1"/>
</dbReference>
<dbReference type="Gene3D" id="3.30.70.270">
    <property type="match status" value="1"/>
</dbReference>
<name>A0A5B2VCV5_9HYPH</name>
<organism evidence="6 7">
    <name type="scientific">Salinarimonas soli</name>
    <dbReference type="NCBI Taxonomy" id="1638099"/>
    <lineage>
        <taxon>Bacteria</taxon>
        <taxon>Pseudomonadati</taxon>
        <taxon>Pseudomonadota</taxon>
        <taxon>Alphaproteobacteria</taxon>
        <taxon>Hyphomicrobiales</taxon>
        <taxon>Salinarimonadaceae</taxon>
        <taxon>Salinarimonas</taxon>
    </lineage>
</organism>
<accession>A0A5B2VCV5</accession>
<sequence>MTRTRLQRRPSDDRAPRDEAGDLRSELARLAAELEAARAHAARLEALAYEDPLTGVCNRRGFGRDLARALAYRARYGTPVAVILIDLDGFKRVNDTYGHGTGDRALAHVASLLRAHVRASDTIGRLGGDEFGLVVWQIEPAAAAAKAASLEAIVAATPLPHGDGVLPLAISAGVSQIEPDDTPESILARADAAMYARKHGRLLPSPGWERDA</sequence>
<dbReference type="CDD" id="cd01949">
    <property type="entry name" value="GGDEF"/>
    <property type="match status" value="1"/>
</dbReference>
<dbReference type="EMBL" id="VUOA01000022">
    <property type="protein sequence ID" value="KAA2236891.1"/>
    <property type="molecule type" value="Genomic_DNA"/>
</dbReference>
<dbReference type="EC" id="2.7.7.65" evidence="1"/>
<comment type="caution">
    <text evidence="6">The sequence shown here is derived from an EMBL/GenBank/DDBJ whole genome shotgun (WGS) entry which is preliminary data.</text>
</comment>
<dbReference type="FunFam" id="3.30.70.270:FF:000001">
    <property type="entry name" value="Diguanylate cyclase domain protein"/>
    <property type="match status" value="1"/>
</dbReference>
<protein>
    <recommendedName>
        <fullName evidence="1">diguanylate cyclase</fullName>
        <ecNumber evidence="1">2.7.7.65</ecNumber>
    </recommendedName>
</protein>
<dbReference type="AlphaFoldDB" id="A0A5B2VCV5"/>
<dbReference type="GO" id="GO:0043709">
    <property type="term" value="P:cell adhesion involved in single-species biofilm formation"/>
    <property type="evidence" value="ECO:0007669"/>
    <property type="project" value="TreeGrafter"/>
</dbReference>
<dbReference type="InterPro" id="IPR043128">
    <property type="entry name" value="Rev_trsase/Diguanyl_cyclase"/>
</dbReference>
<comment type="catalytic activity">
    <reaction evidence="2">
        <text>2 GTP = 3',3'-c-di-GMP + 2 diphosphate</text>
        <dbReference type="Rhea" id="RHEA:24898"/>
        <dbReference type="ChEBI" id="CHEBI:33019"/>
        <dbReference type="ChEBI" id="CHEBI:37565"/>
        <dbReference type="ChEBI" id="CHEBI:58805"/>
        <dbReference type="EC" id="2.7.7.65"/>
    </reaction>
</comment>
<evidence type="ECO:0000313" key="6">
    <source>
        <dbReference type="EMBL" id="KAA2236891.1"/>
    </source>
</evidence>
<keyword evidence="7" id="KW-1185">Reference proteome</keyword>
<dbReference type="InterPro" id="IPR050469">
    <property type="entry name" value="Diguanylate_Cyclase"/>
</dbReference>
<evidence type="ECO:0000256" key="4">
    <source>
        <dbReference type="SAM" id="MobiDB-lite"/>
    </source>
</evidence>
<feature type="compositionally biased region" description="Basic and acidic residues" evidence="4">
    <location>
        <begin position="9"/>
        <end position="20"/>
    </location>
</feature>
<gene>
    <name evidence="6" type="ORF">F0L46_12945</name>
</gene>
<evidence type="ECO:0000259" key="5">
    <source>
        <dbReference type="PROSITE" id="PS50887"/>
    </source>
</evidence>
<dbReference type="RefSeq" id="WP_149818139.1">
    <property type="nucleotide sequence ID" value="NZ_VUOA01000022.1"/>
</dbReference>
<evidence type="ECO:0000313" key="7">
    <source>
        <dbReference type="Proteomes" id="UP000323142"/>
    </source>
</evidence>
<dbReference type="SUPFAM" id="SSF55073">
    <property type="entry name" value="Nucleotide cyclase"/>
    <property type="match status" value="1"/>
</dbReference>
<reference evidence="6 7" key="1">
    <citation type="submission" date="2019-09" db="EMBL/GenBank/DDBJ databases">
        <title>Salinarimonas rosea gen. nov., sp. nov., a new member of the a-2 subgroup of the Proteobacteria.</title>
        <authorList>
            <person name="Liu J."/>
        </authorList>
    </citation>
    <scope>NUCLEOTIDE SEQUENCE [LARGE SCALE GENOMIC DNA]</scope>
    <source>
        <strain evidence="6 7">BN140002</strain>
    </source>
</reference>
<feature type="coiled-coil region" evidence="3">
    <location>
        <begin position="20"/>
        <end position="47"/>
    </location>
</feature>
<reference evidence="6 7" key="2">
    <citation type="submission" date="2019-09" db="EMBL/GenBank/DDBJ databases">
        <authorList>
            <person name="Jin C."/>
        </authorList>
    </citation>
    <scope>NUCLEOTIDE SEQUENCE [LARGE SCALE GENOMIC DNA]</scope>
    <source>
        <strain evidence="6 7">BN140002</strain>
    </source>
</reference>
<dbReference type="GO" id="GO:1902201">
    <property type="term" value="P:negative regulation of bacterial-type flagellum-dependent cell motility"/>
    <property type="evidence" value="ECO:0007669"/>
    <property type="project" value="TreeGrafter"/>
</dbReference>
<evidence type="ECO:0000256" key="2">
    <source>
        <dbReference type="ARBA" id="ARBA00034247"/>
    </source>
</evidence>
<dbReference type="SMART" id="SM00267">
    <property type="entry name" value="GGDEF"/>
    <property type="match status" value="1"/>
</dbReference>
<dbReference type="GO" id="GO:0005886">
    <property type="term" value="C:plasma membrane"/>
    <property type="evidence" value="ECO:0007669"/>
    <property type="project" value="TreeGrafter"/>
</dbReference>
<dbReference type="OrthoDB" id="9812260at2"/>
<dbReference type="PROSITE" id="PS50887">
    <property type="entry name" value="GGDEF"/>
    <property type="match status" value="1"/>
</dbReference>
<dbReference type="InterPro" id="IPR029787">
    <property type="entry name" value="Nucleotide_cyclase"/>
</dbReference>
<dbReference type="GO" id="GO:0052621">
    <property type="term" value="F:diguanylate cyclase activity"/>
    <property type="evidence" value="ECO:0007669"/>
    <property type="project" value="UniProtKB-EC"/>
</dbReference>
<proteinExistence type="predicted"/>
<evidence type="ECO:0000256" key="1">
    <source>
        <dbReference type="ARBA" id="ARBA00012528"/>
    </source>
</evidence>
<feature type="region of interest" description="Disordered" evidence="4">
    <location>
        <begin position="1"/>
        <end position="20"/>
    </location>
</feature>
<dbReference type="Pfam" id="PF00990">
    <property type="entry name" value="GGDEF"/>
    <property type="match status" value="1"/>
</dbReference>
<evidence type="ECO:0000256" key="3">
    <source>
        <dbReference type="SAM" id="Coils"/>
    </source>
</evidence>
<dbReference type="PANTHER" id="PTHR45138">
    <property type="entry name" value="REGULATORY COMPONENTS OF SENSORY TRANSDUCTION SYSTEM"/>
    <property type="match status" value="1"/>
</dbReference>